<dbReference type="PANTHER" id="PTHR11937">
    <property type="entry name" value="ACTIN"/>
    <property type="match status" value="1"/>
</dbReference>
<organism evidence="2 3">
    <name type="scientific">Trichuris muris</name>
    <name type="common">Mouse whipworm</name>
    <dbReference type="NCBI Taxonomy" id="70415"/>
    <lineage>
        <taxon>Eukaryota</taxon>
        <taxon>Metazoa</taxon>
        <taxon>Ecdysozoa</taxon>
        <taxon>Nematoda</taxon>
        <taxon>Enoplea</taxon>
        <taxon>Dorylaimia</taxon>
        <taxon>Trichinellida</taxon>
        <taxon>Trichuridae</taxon>
        <taxon>Trichuris</taxon>
    </lineage>
</organism>
<evidence type="ECO:0000313" key="3">
    <source>
        <dbReference type="WBParaSite" id="TMUE_2000009092.1"/>
    </source>
</evidence>
<dbReference type="SMART" id="SM00268">
    <property type="entry name" value="ACTIN"/>
    <property type="match status" value="1"/>
</dbReference>
<dbReference type="AlphaFoldDB" id="A0A5S6QQE4"/>
<dbReference type="InterPro" id="IPR043129">
    <property type="entry name" value="ATPase_NBD"/>
</dbReference>
<name>A0A5S6QQE4_TRIMR</name>
<reference evidence="3" key="1">
    <citation type="submission" date="2019-12" db="UniProtKB">
        <authorList>
            <consortium name="WormBaseParasite"/>
        </authorList>
    </citation>
    <scope>IDENTIFICATION</scope>
</reference>
<evidence type="ECO:0000313" key="2">
    <source>
        <dbReference type="Proteomes" id="UP000046395"/>
    </source>
</evidence>
<dbReference type="Gene3D" id="3.90.640.10">
    <property type="entry name" value="Actin, Chain A, domain 4"/>
    <property type="match status" value="1"/>
</dbReference>
<dbReference type="Gene3D" id="3.30.420.40">
    <property type="match status" value="3"/>
</dbReference>
<dbReference type="Pfam" id="PF00022">
    <property type="entry name" value="Actin"/>
    <property type="match status" value="1"/>
</dbReference>
<dbReference type="InterPro" id="IPR004000">
    <property type="entry name" value="Actin"/>
</dbReference>
<protein>
    <submittedName>
        <fullName evidence="3">Actin-like protein 6A</fullName>
    </submittedName>
</protein>
<dbReference type="Proteomes" id="UP000046395">
    <property type="component" value="Unassembled WGS sequence"/>
</dbReference>
<accession>A0A5S6QQE4</accession>
<evidence type="ECO:0000256" key="1">
    <source>
        <dbReference type="RuleBase" id="RU000487"/>
    </source>
</evidence>
<comment type="similarity">
    <text evidence="1">Belongs to the actin family.</text>
</comment>
<dbReference type="SUPFAM" id="SSF53067">
    <property type="entry name" value="Actin-like ATPase domain"/>
    <property type="match status" value="2"/>
</dbReference>
<proteinExistence type="inferred from homology"/>
<dbReference type="WBParaSite" id="TMUE_2000009092.1">
    <property type="protein sequence ID" value="TMUE_2000009092.1"/>
    <property type="gene ID" value="WBGene00291582"/>
</dbReference>
<dbReference type="STRING" id="70415.A0A5S6QQE4"/>
<sequence length="447" mass="50993">MLLAGAYSGDDVNALIFDPGSSTFRVGYSGEPYPKYFLPSVFGYLPNEELPSHRGIRNGAACPLPTLHRPSQAQRYQGKEAQYYFHPNSLCVPRERMEMKPLLEDGMIYDWDMFETLMRYCFQFCFFDQQEGKPIFFTEPFWNYRDKRETLTELMFETFGVPAFYLGKTAPLVAFSFGQPTALVVDSGSSGTSAVAVYDGIPLLKSTVHTPLGGDFLNDAFVELLKSLHVDIIPSYMVYRKELSGQNNFRVCMKRTPPKVTRSYHDNAVKMVVEDLKCTVLRLHERPLQVSAMARLPKADYELPDTRTLRLKNEHFQIAESLFRPFSPSIRVLGKDVPLQSITGIAWKCLNSVDIELRPVLPKHLLLTGGTTLIPGFERRFLYDFSTRCFMPEVRVRTHHMPSFLDSTTAAFVGASIVTSQGTFHQQWISKQQYEENGKQVIRKTTF</sequence>
<keyword evidence="2" id="KW-1185">Reference proteome</keyword>